<dbReference type="Gene3D" id="3.80.10.10">
    <property type="entry name" value="Ribonuclease Inhibitor"/>
    <property type="match status" value="1"/>
</dbReference>
<evidence type="ECO:0000259" key="1">
    <source>
        <dbReference type="Pfam" id="PF12937"/>
    </source>
</evidence>
<dbReference type="EMBL" id="JACAZI010000011">
    <property type="protein sequence ID" value="KAF7348466.1"/>
    <property type="molecule type" value="Genomic_DNA"/>
</dbReference>
<name>A0A8H6XXP9_9AGAR</name>
<feature type="domain" description="F-box" evidence="1">
    <location>
        <begin position="7"/>
        <end position="61"/>
    </location>
</feature>
<protein>
    <submittedName>
        <fullName evidence="2">F-box domain-containing protein</fullName>
    </submittedName>
</protein>
<sequence length="409" mass="45991">MANCPVLDLPVEITTEIFSNYVEKFHDILRTDTGPLILASVCTTWREICLSTVSLWASVLLSYKFNAGKAHLRFLESWLSRVESYPLDLSIWKAEATLITFLSRYSFQWRTLTFRLQSSNAIFPKDKIGKIPSLTKLEIFGSSPAAGSAKLTAFSEAPSLRELLLSHTSLDDISLPWIQLTRLSMDGNLVDCMKILDETPNLEILHLKVIPSLEQTSRYVTLVRLHSFAFHFESDGALLDHLTLPVVKTIEFSDLGSRGVSRLLALGARSAWSPRSIHLMRMSTEIFVRSLHSFPSLEQVRIDSIPNSDKLILLARLLTNDADFLPALRSMTITFGGLTTEALSAALAEMLATRWHGNREGVARLKSFYLYSSRGRRLEELRAREELNARVHPLLEEGLDVVFANKAKA</sequence>
<dbReference type="Gene3D" id="1.20.1280.50">
    <property type="match status" value="1"/>
</dbReference>
<comment type="caution">
    <text evidence="2">The sequence shown here is derived from an EMBL/GenBank/DDBJ whole genome shotgun (WGS) entry which is preliminary data.</text>
</comment>
<proteinExistence type="predicted"/>
<evidence type="ECO:0000313" key="3">
    <source>
        <dbReference type="Proteomes" id="UP000620124"/>
    </source>
</evidence>
<organism evidence="2 3">
    <name type="scientific">Mycena venus</name>
    <dbReference type="NCBI Taxonomy" id="2733690"/>
    <lineage>
        <taxon>Eukaryota</taxon>
        <taxon>Fungi</taxon>
        <taxon>Dikarya</taxon>
        <taxon>Basidiomycota</taxon>
        <taxon>Agaricomycotina</taxon>
        <taxon>Agaricomycetes</taxon>
        <taxon>Agaricomycetidae</taxon>
        <taxon>Agaricales</taxon>
        <taxon>Marasmiineae</taxon>
        <taxon>Mycenaceae</taxon>
        <taxon>Mycena</taxon>
    </lineage>
</organism>
<reference evidence="2" key="1">
    <citation type="submission" date="2020-05" db="EMBL/GenBank/DDBJ databases">
        <title>Mycena genomes resolve the evolution of fungal bioluminescence.</title>
        <authorList>
            <person name="Tsai I.J."/>
        </authorList>
    </citation>
    <scope>NUCLEOTIDE SEQUENCE</scope>
    <source>
        <strain evidence="2">CCC161011</strain>
    </source>
</reference>
<dbReference type="AlphaFoldDB" id="A0A8H6XXP9"/>
<dbReference type="Pfam" id="PF12937">
    <property type="entry name" value="F-box-like"/>
    <property type="match status" value="1"/>
</dbReference>
<keyword evidence="3" id="KW-1185">Reference proteome</keyword>
<dbReference type="InterPro" id="IPR032675">
    <property type="entry name" value="LRR_dom_sf"/>
</dbReference>
<evidence type="ECO:0000313" key="2">
    <source>
        <dbReference type="EMBL" id="KAF7348466.1"/>
    </source>
</evidence>
<dbReference type="OrthoDB" id="2269034at2759"/>
<dbReference type="InterPro" id="IPR001810">
    <property type="entry name" value="F-box_dom"/>
</dbReference>
<dbReference type="SUPFAM" id="SSF52047">
    <property type="entry name" value="RNI-like"/>
    <property type="match status" value="1"/>
</dbReference>
<dbReference type="Proteomes" id="UP000620124">
    <property type="component" value="Unassembled WGS sequence"/>
</dbReference>
<gene>
    <name evidence="2" type="ORF">MVEN_01363700</name>
</gene>
<accession>A0A8H6XXP9</accession>